<evidence type="ECO:0000256" key="1">
    <source>
        <dbReference type="SAM" id="MobiDB-lite"/>
    </source>
</evidence>
<evidence type="ECO:0000313" key="2">
    <source>
        <dbReference type="EMBL" id="EMD64606.1"/>
    </source>
</evidence>
<accession>M2T5Y2</accession>
<name>M2T5Y2_COCSN</name>
<keyword evidence="3" id="KW-1185">Reference proteome</keyword>
<dbReference type="HOGENOM" id="CLU_2621877_0_0_1"/>
<dbReference type="Proteomes" id="UP000016934">
    <property type="component" value="Unassembled WGS sequence"/>
</dbReference>
<reference evidence="2 3" key="1">
    <citation type="journal article" date="2012" name="PLoS Pathog.">
        <title>Diverse lifestyles and strategies of plant pathogenesis encoded in the genomes of eighteen Dothideomycetes fungi.</title>
        <authorList>
            <person name="Ohm R.A."/>
            <person name="Feau N."/>
            <person name="Henrissat B."/>
            <person name="Schoch C.L."/>
            <person name="Horwitz B.A."/>
            <person name="Barry K.W."/>
            <person name="Condon B.J."/>
            <person name="Copeland A.C."/>
            <person name="Dhillon B."/>
            <person name="Glaser F."/>
            <person name="Hesse C.N."/>
            <person name="Kosti I."/>
            <person name="LaButti K."/>
            <person name="Lindquist E.A."/>
            <person name="Lucas S."/>
            <person name="Salamov A.A."/>
            <person name="Bradshaw R.E."/>
            <person name="Ciuffetti L."/>
            <person name="Hamelin R.C."/>
            <person name="Kema G.H.J."/>
            <person name="Lawrence C."/>
            <person name="Scott J.A."/>
            <person name="Spatafora J.W."/>
            <person name="Turgeon B.G."/>
            <person name="de Wit P.J.G.M."/>
            <person name="Zhong S."/>
            <person name="Goodwin S.B."/>
            <person name="Grigoriev I.V."/>
        </authorList>
    </citation>
    <scope>NUCLEOTIDE SEQUENCE [LARGE SCALE GENOMIC DNA]</scope>
    <source>
        <strain evidence="3">ND90Pr / ATCC 201652</strain>
    </source>
</reference>
<dbReference type="OrthoDB" id="10287792at2759"/>
<dbReference type="RefSeq" id="XP_007699073.1">
    <property type="nucleotide sequence ID" value="XM_007700883.1"/>
</dbReference>
<dbReference type="GeneID" id="19138636"/>
<protein>
    <submittedName>
        <fullName evidence="2">Uncharacterized protein</fullName>
    </submittedName>
</protein>
<gene>
    <name evidence="2" type="ORF">COCSADRAFT_35991</name>
</gene>
<dbReference type="EMBL" id="KB445642">
    <property type="protein sequence ID" value="EMD64606.1"/>
    <property type="molecule type" value="Genomic_DNA"/>
</dbReference>
<evidence type="ECO:0000313" key="3">
    <source>
        <dbReference type="Proteomes" id="UP000016934"/>
    </source>
</evidence>
<dbReference type="AlphaFoldDB" id="M2T5Y2"/>
<dbReference type="KEGG" id="bsc:COCSADRAFT_35991"/>
<sequence length="78" mass="8866">MRCLFPSLSLVQSARLPAYLPCVRIIPPDTSIWFMPTQRMTLAACRATPRHATPRHATQSHNKRQKGAVRTNAQIQNR</sequence>
<feature type="region of interest" description="Disordered" evidence="1">
    <location>
        <begin position="49"/>
        <end position="78"/>
    </location>
</feature>
<reference evidence="3" key="2">
    <citation type="journal article" date="2013" name="PLoS Genet.">
        <title>Comparative genome structure, secondary metabolite, and effector coding capacity across Cochliobolus pathogens.</title>
        <authorList>
            <person name="Condon B.J."/>
            <person name="Leng Y."/>
            <person name="Wu D."/>
            <person name="Bushley K.E."/>
            <person name="Ohm R.A."/>
            <person name="Otillar R."/>
            <person name="Martin J."/>
            <person name="Schackwitz W."/>
            <person name="Grimwood J."/>
            <person name="MohdZainudin N."/>
            <person name="Xue C."/>
            <person name="Wang R."/>
            <person name="Manning V.A."/>
            <person name="Dhillon B."/>
            <person name="Tu Z.J."/>
            <person name="Steffenson B.J."/>
            <person name="Salamov A."/>
            <person name="Sun H."/>
            <person name="Lowry S."/>
            <person name="LaButti K."/>
            <person name="Han J."/>
            <person name="Copeland A."/>
            <person name="Lindquist E."/>
            <person name="Barry K."/>
            <person name="Schmutz J."/>
            <person name="Baker S.E."/>
            <person name="Ciuffetti L.M."/>
            <person name="Grigoriev I.V."/>
            <person name="Zhong S."/>
            <person name="Turgeon B.G."/>
        </authorList>
    </citation>
    <scope>NUCLEOTIDE SEQUENCE [LARGE SCALE GENOMIC DNA]</scope>
    <source>
        <strain evidence="3">ND90Pr / ATCC 201652</strain>
    </source>
</reference>
<organism evidence="2 3">
    <name type="scientific">Cochliobolus sativus (strain ND90Pr / ATCC 201652)</name>
    <name type="common">Common root rot and spot blotch fungus</name>
    <name type="synonym">Bipolaris sorokiniana</name>
    <dbReference type="NCBI Taxonomy" id="665912"/>
    <lineage>
        <taxon>Eukaryota</taxon>
        <taxon>Fungi</taxon>
        <taxon>Dikarya</taxon>
        <taxon>Ascomycota</taxon>
        <taxon>Pezizomycotina</taxon>
        <taxon>Dothideomycetes</taxon>
        <taxon>Pleosporomycetidae</taxon>
        <taxon>Pleosporales</taxon>
        <taxon>Pleosporineae</taxon>
        <taxon>Pleosporaceae</taxon>
        <taxon>Bipolaris</taxon>
    </lineage>
</organism>
<proteinExistence type="predicted"/>